<name>A0A392NJ20_9FABA</name>
<dbReference type="Proteomes" id="UP000265520">
    <property type="component" value="Unassembled WGS sequence"/>
</dbReference>
<proteinExistence type="predicted"/>
<dbReference type="AlphaFoldDB" id="A0A392NJ20"/>
<reference evidence="2 3" key="1">
    <citation type="journal article" date="2018" name="Front. Plant Sci.">
        <title>Red Clover (Trifolium pratense) and Zigzag Clover (T. medium) - A Picture of Genomic Similarities and Differences.</title>
        <authorList>
            <person name="Dluhosova J."/>
            <person name="Istvanek J."/>
            <person name="Nedelnik J."/>
            <person name="Repkova J."/>
        </authorList>
    </citation>
    <scope>NUCLEOTIDE SEQUENCE [LARGE SCALE GENOMIC DNA]</scope>
    <source>
        <strain evidence="3">cv. 10/8</strain>
        <tissue evidence="2">Leaf</tissue>
    </source>
</reference>
<protein>
    <submittedName>
        <fullName evidence="2">Uncharacterized protein</fullName>
    </submittedName>
</protein>
<organism evidence="2 3">
    <name type="scientific">Trifolium medium</name>
    <dbReference type="NCBI Taxonomy" id="97028"/>
    <lineage>
        <taxon>Eukaryota</taxon>
        <taxon>Viridiplantae</taxon>
        <taxon>Streptophyta</taxon>
        <taxon>Embryophyta</taxon>
        <taxon>Tracheophyta</taxon>
        <taxon>Spermatophyta</taxon>
        <taxon>Magnoliopsida</taxon>
        <taxon>eudicotyledons</taxon>
        <taxon>Gunneridae</taxon>
        <taxon>Pentapetalae</taxon>
        <taxon>rosids</taxon>
        <taxon>fabids</taxon>
        <taxon>Fabales</taxon>
        <taxon>Fabaceae</taxon>
        <taxon>Papilionoideae</taxon>
        <taxon>50 kb inversion clade</taxon>
        <taxon>NPAAA clade</taxon>
        <taxon>Hologalegina</taxon>
        <taxon>IRL clade</taxon>
        <taxon>Trifolieae</taxon>
        <taxon>Trifolium</taxon>
    </lineage>
</organism>
<comment type="caution">
    <text evidence="2">The sequence shown here is derived from an EMBL/GenBank/DDBJ whole genome shotgun (WGS) entry which is preliminary data.</text>
</comment>
<sequence length="241" mass="26711">MFGAFFPRVGGTDQLSWDHRHFIYFLTTGRKMNLAAYIIHHMCKSIMIAQNPTRKTLQVAHPRLMSELFYQCGIVKRILDAQAKDLLEEQRASFITGYTLANMRMLKEAVKVHNNPLLEAAKVPNNPLLVKKPSGPLPEIPHMVFADESREVIMEYMRLTKEIGKPLTAADIGASSTAGKPLKRKRAEKEKVEKAVEEKKKPGKPSASGAGVSEARASEEANASEHVSSDNVQASENTVAT</sequence>
<keyword evidence="3" id="KW-1185">Reference proteome</keyword>
<feature type="compositionally biased region" description="Polar residues" evidence="1">
    <location>
        <begin position="229"/>
        <end position="241"/>
    </location>
</feature>
<dbReference type="EMBL" id="LXQA010040266">
    <property type="protein sequence ID" value="MCH99431.1"/>
    <property type="molecule type" value="Genomic_DNA"/>
</dbReference>
<evidence type="ECO:0000313" key="3">
    <source>
        <dbReference type="Proteomes" id="UP000265520"/>
    </source>
</evidence>
<accession>A0A392NJ20</accession>
<evidence type="ECO:0000313" key="2">
    <source>
        <dbReference type="EMBL" id="MCH99431.1"/>
    </source>
</evidence>
<evidence type="ECO:0000256" key="1">
    <source>
        <dbReference type="SAM" id="MobiDB-lite"/>
    </source>
</evidence>
<feature type="region of interest" description="Disordered" evidence="1">
    <location>
        <begin position="172"/>
        <end position="241"/>
    </location>
</feature>
<feature type="compositionally biased region" description="Basic and acidic residues" evidence="1">
    <location>
        <begin position="187"/>
        <end position="200"/>
    </location>
</feature>